<gene>
    <name evidence="1" type="ORF">STAS_01847</name>
</gene>
<sequence length="146" mass="15942">MTVTRHPKALANLTARWPNPPNPTTPTLIPGLSSPKCLSGLVEGQVVGPSDNKVLVSHHDVRIAALRDGAVIVRHAIGKDLFGAIVFEIFFTQATLATRPHQATDPYTITDFEFCHLLPSGEVERRKNARWVFGGPSEGLDRLQVT</sequence>
<evidence type="ECO:0000313" key="1">
    <source>
        <dbReference type="EMBL" id="GER26212.1"/>
    </source>
</evidence>
<dbReference type="AntiFam" id="ANF00156">
    <property type="entry name" value="Shadow ORF (opposite yahK)"/>
</dbReference>
<dbReference type="Proteomes" id="UP000325081">
    <property type="component" value="Unassembled WGS sequence"/>
</dbReference>
<comment type="caution">
    <text evidence="1">The sequence shown here is derived from an EMBL/GenBank/DDBJ whole genome shotgun (WGS) entry which is preliminary data.</text>
</comment>
<protein>
    <submittedName>
        <fullName evidence="1">Magnesium transporter CorA-like family protein</fullName>
    </submittedName>
</protein>
<proteinExistence type="predicted"/>
<reference evidence="2" key="1">
    <citation type="journal article" date="2019" name="Curr. Biol.">
        <title>Genome Sequence of Striga asiatica Provides Insight into the Evolution of Plant Parasitism.</title>
        <authorList>
            <person name="Yoshida S."/>
            <person name="Kim S."/>
            <person name="Wafula E.K."/>
            <person name="Tanskanen J."/>
            <person name="Kim Y.M."/>
            <person name="Honaas L."/>
            <person name="Yang Z."/>
            <person name="Spallek T."/>
            <person name="Conn C.E."/>
            <person name="Ichihashi Y."/>
            <person name="Cheong K."/>
            <person name="Cui S."/>
            <person name="Der J.P."/>
            <person name="Gundlach H."/>
            <person name="Jiao Y."/>
            <person name="Hori C."/>
            <person name="Ishida J.K."/>
            <person name="Kasahara H."/>
            <person name="Kiba T."/>
            <person name="Kim M.S."/>
            <person name="Koo N."/>
            <person name="Laohavisit A."/>
            <person name="Lee Y.H."/>
            <person name="Lumba S."/>
            <person name="McCourt P."/>
            <person name="Mortimer J.C."/>
            <person name="Mutuku J.M."/>
            <person name="Nomura T."/>
            <person name="Sasaki-Sekimoto Y."/>
            <person name="Seto Y."/>
            <person name="Wang Y."/>
            <person name="Wakatake T."/>
            <person name="Sakakibara H."/>
            <person name="Demura T."/>
            <person name="Yamaguchi S."/>
            <person name="Yoneyama K."/>
            <person name="Manabe R.I."/>
            <person name="Nelson D.C."/>
            <person name="Schulman A.H."/>
            <person name="Timko M.P."/>
            <person name="dePamphilis C.W."/>
            <person name="Choi D."/>
            <person name="Shirasu K."/>
        </authorList>
    </citation>
    <scope>NUCLEOTIDE SEQUENCE [LARGE SCALE GENOMIC DNA]</scope>
    <source>
        <strain evidence="2">cv. UVA1</strain>
    </source>
</reference>
<dbReference type="AlphaFoldDB" id="A0A5A7P0E3"/>
<keyword evidence="2" id="KW-1185">Reference proteome</keyword>
<accession>A0A5A7P0E3</accession>
<name>A0A5A7P0E3_STRAF</name>
<organism evidence="1 2">
    <name type="scientific">Striga asiatica</name>
    <name type="common">Asiatic witchweed</name>
    <name type="synonym">Buchnera asiatica</name>
    <dbReference type="NCBI Taxonomy" id="4170"/>
    <lineage>
        <taxon>Eukaryota</taxon>
        <taxon>Viridiplantae</taxon>
        <taxon>Streptophyta</taxon>
        <taxon>Embryophyta</taxon>
        <taxon>Tracheophyta</taxon>
        <taxon>Spermatophyta</taxon>
        <taxon>Magnoliopsida</taxon>
        <taxon>eudicotyledons</taxon>
        <taxon>Gunneridae</taxon>
        <taxon>Pentapetalae</taxon>
        <taxon>asterids</taxon>
        <taxon>lamiids</taxon>
        <taxon>Lamiales</taxon>
        <taxon>Orobanchaceae</taxon>
        <taxon>Buchnereae</taxon>
        <taxon>Striga</taxon>
    </lineage>
</organism>
<evidence type="ECO:0000313" key="2">
    <source>
        <dbReference type="Proteomes" id="UP000325081"/>
    </source>
</evidence>
<dbReference type="EMBL" id="BKCP01000891">
    <property type="protein sequence ID" value="GER26212.1"/>
    <property type="molecule type" value="Genomic_DNA"/>
</dbReference>